<evidence type="ECO:0000313" key="6">
    <source>
        <dbReference type="EMBL" id="RCW63112.1"/>
    </source>
</evidence>
<dbReference type="OrthoDB" id="9790194at2"/>
<dbReference type="InterPro" id="IPR013766">
    <property type="entry name" value="Thioredoxin_domain"/>
</dbReference>
<dbReference type="EMBL" id="QPJK01000021">
    <property type="protein sequence ID" value="RCW63112.1"/>
    <property type="molecule type" value="Genomic_DNA"/>
</dbReference>
<feature type="binding site" evidence="3">
    <location>
        <position position="82"/>
    </location>
    <ligand>
        <name>Cu cation</name>
        <dbReference type="ChEBI" id="CHEBI:23378"/>
    </ligand>
</feature>
<dbReference type="GO" id="GO:0046872">
    <property type="term" value="F:metal ion binding"/>
    <property type="evidence" value="ECO:0007669"/>
    <property type="project" value="UniProtKB-KW"/>
</dbReference>
<keyword evidence="7" id="KW-1185">Reference proteome</keyword>
<keyword evidence="4" id="KW-1015">Disulfide bond</keyword>
<evidence type="ECO:0000256" key="4">
    <source>
        <dbReference type="PIRSR" id="PIRSR603782-2"/>
    </source>
</evidence>
<keyword evidence="3" id="KW-0479">Metal-binding</keyword>
<feature type="domain" description="Thioredoxin" evidence="5">
    <location>
        <begin position="40"/>
        <end position="200"/>
    </location>
</feature>
<dbReference type="Pfam" id="PF02630">
    <property type="entry name" value="SCO1-SenC"/>
    <property type="match status" value="1"/>
</dbReference>
<feature type="binding site" evidence="3">
    <location>
        <position position="78"/>
    </location>
    <ligand>
        <name>Cu cation</name>
        <dbReference type="ChEBI" id="CHEBI:23378"/>
    </ligand>
</feature>
<organism evidence="6 7">
    <name type="scientific">Pseudorhodoferax soli</name>
    <dbReference type="NCBI Taxonomy" id="545864"/>
    <lineage>
        <taxon>Bacteria</taxon>
        <taxon>Pseudomonadati</taxon>
        <taxon>Pseudomonadota</taxon>
        <taxon>Betaproteobacteria</taxon>
        <taxon>Burkholderiales</taxon>
        <taxon>Comamonadaceae</taxon>
    </lineage>
</organism>
<reference evidence="6 7" key="1">
    <citation type="submission" date="2018-07" db="EMBL/GenBank/DDBJ databases">
        <title>Genomic Encyclopedia of Type Strains, Phase IV (KMG-IV): sequencing the most valuable type-strain genomes for metagenomic binning, comparative biology and taxonomic classification.</title>
        <authorList>
            <person name="Goeker M."/>
        </authorList>
    </citation>
    <scope>NUCLEOTIDE SEQUENCE [LARGE SCALE GENOMIC DNA]</scope>
    <source>
        <strain evidence="6 7">DSM 21634</strain>
    </source>
</reference>
<gene>
    <name evidence="6" type="ORF">DES41_12134</name>
</gene>
<evidence type="ECO:0000313" key="7">
    <source>
        <dbReference type="Proteomes" id="UP000252884"/>
    </source>
</evidence>
<dbReference type="FunFam" id="3.40.30.10:FF:000013">
    <property type="entry name" value="Blast:Protein SCO1 homolog, mitochondrial"/>
    <property type="match status" value="1"/>
</dbReference>
<dbReference type="CDD" id="cd02968">
    <property type="entry name" value="SCO"/>
    <property type="match status" value="1"/>
</dbReference>
<dbReference type="Proteomes" id="UP000252884">
    <property type="component" value="Unassembled WGS sequence"/>
</dbReference>
<protein>
    <submittedName>
        <fullName evidence="6">Protein SCO1/2</fullName>
    </submittedName>
</protein>
<dbReference type="SUPFAM" id="SSF52833">
    <property type="entry name" value="Thioredoxin-like"/>
    <property type="match status" value="1"/>
</dbReference>
<dbReference type="RefSeq" id="WP_114472781.1">
    <property type="nucleotide sequence ID" value="NZ_QPJK01000021.1"/>
</dbReference>
<proteinExistence type="inferred from homology"/>
<feature type="binding site" evidence="3">
    <location>
        <position position="165"/>
    </location>
    <ligand>
        <name>Cu cation</name>
        <dbReference type="ChEBI" id="CHEBI:23378"/>
    </ligand>
</feature>
<dbReference type="PANTHER" id="PTHR12151">
    <property type="entry name" value="ELECTRON TRANSPORT PROTIN SCO1/SENC FAMILY MEMBER"/>
    <property type="match status" value="1"/>
</dbReference>
<dbReference type="PROSITE" id="PS51352">
    <property type="entry name" value="THIOREDOXIN_2"/>
    <property type="match status" value="1"/>
</dbReference>
<accession>A0A368X519</accession>
<comment type="caution">
    <text evidence="6">The sequence shown here is derived from an EMBL/GenBank/DDBJ whole genome shotgun (WGS) entry which is preliminary data.</text>
</comment>
<dbReference type="AlphaFoldDB" id="A0A368X519"/>
<keyword evidence="2 3" id="KW-0186">Copper</keyword>
<evidence type="ECO:0000256" key="3">
    <source>
        <dbReference type="PIRSR" id="PIRSR603782-1"/>
    </source>
</evidence>
<name>A0A368X519_9BURK</name>
<dbReference type="Gene3D" id="3.40.30.10">
    <property type="entry name" value="Glutaredoxin"/>
    <property type="match status" value="1"/>
</dbReference>
<evidence type="ECO:0000256" key="1">
    <source>
        <dbReference type="ARBA" id="ARBA00010996"/>
    </source>
</evidence>
<evidence type="ECO:0000256" key="2">
    <source>
        <dbReference type="ARBA" id="ARBA00023008"/>
    </source>
</evidence>
<feature type="disulfide bond" description="Redox-active" evidence="4">
    <location>
        <begin position="78"/>
        <end position="82"/>
    </location>
</feature>
<comment type="similarity">
    <text evidence="1">Belongs to the SCO1/2 family.</text>
</comment>
<dbReference type="InterPro" id="IPR003782">
    <property type="entry name" value="SCO1/SenC"/>
</dbReference>
<dbReference type="InterPro" id="IPR036249">
    <property type="entry name" value="Thioredoxin-like_sf"/>
</dbReference>
<evidence type="ECO:0000259" key="5">
    <source>
        <dbReference type="PROSITE" id="PS51352"/>
    </source>
</evidence>
<dbReference type="PANTHER" id="PTHR12151:SF25">
    <property type="entry name" value="LINALOOL DEHYDRATASE_ISOMERASE DOMAIN-CONTAINING PROTEIN"/>
    <property type="match status" value="1"/>
</dbReference>
<sequence length="200" mass="21834">MHLNDLHLHRRRLLVAGSAALASLLTACQPGTPAWHGIDISGADYGRDFSLKDPDGRTRTLADFKGQAVLLFFGFTQCPDVCPTALARAAQAKALLGAQGGRLQVVFVTVDPERDTPDVLKAYTTAFDESFLGLYGSPEETAALARDFKAYYKKVPTGASYTMDHTALSYVYDPAGKLRVVLKHDQTAEQYAQDLRRLLA</sequence>